<dbReference type="CDD" id="cd04301">
    <property type="entry name" value="NAT_SF"/>
    <property type="match status" value="1"/>
</dbReference>
<dbReference type="Pfam" id="PF00583">
    <property type="entry name" value="Acetyltransf_1"/>
    <property type="match status" value="1"/>
</dbReference>
<gene>
    <name evidence="2" type="ORF">A5844_001519</name>
</gene>
<protein>
    <recommendedName>
        <fullName evidence="1">N-acetyltransferase domain-containing protein</fullName>
    </recommendedName>
</protein>
<evidence type="ECO:0000313" key="2">
    <source>
        <dbReference type="EMBL" id="OTP11384.1"/>
    </source>
</evidence>
<dbReference type="STRING" id="1987383.A5844_001519"/>
<organism evidence="2 3">
    <name type="scientific">Candidatus Enterococcus wittei</name>
    <dbReference type="NCBI Taxonomy" id="1987383"/>
    <lineage>
        <taxon>Bacteria</taxon>
        <taxon>Bacillati</taxon>
        <taxon>Bacillota</taxon>
        <taxon>Bacilli</taxon>
        <taxon>Lactobacillales</taxon>
        <taxon>Enterococcaceae</taxon>
        <taxon>Enterococcus</taxon>
    </lineage>
</organism>
<dbReference type="AlphaFoldDB" id="A0A242K282"/>
<reference evidence="2 3" key="1">
    <citation type="submission" date="2017-05" db="EMBL/GenBank/DDBJ databases">
        <title>The Genome Sequence of Enterococcus sp. 10A9_DIV0425.</title>
        <authorList>
            <consortium name="The Broad Institute Genomics Platform"/>
            <consortium name="The Broad Institute Genomic Center for Infectious Diseases"/>
            <person name="Earl A."/>
            <person name="Manson A."/>
            <person name="Schwartman J."/>
            <person name="Gilmore M."/>
            <person name="Abouelleil A."/>
            <person name="Cao P."/>
            <person name="Chapman S."/>
            <person name="Cusick C."/>
            <person name="Shea T."/>
            <person name="Young S."/>
            <person name="Neafsey D."/>
            <person name="Nusbaum C."/>
            <person name="Birren B."/>
        </authorList>
    </citation>
    <scope>NUCLEOTIDE SEQUENCE [LARGE SCALE GENOMIC DNA]</scope>
    <source>
        <strain evidence="2 3">10A9_DIV0425</strain>
    </source>
</reference>
<name>A0A242K282_9ENTE</name>
<evidence type="ECO:0000259" key="1">
    <source>
        <dbReference type="PROSITE" id="PS51186"/>
    </source>
</evidence>
<dbReference type="GO" id="GO:0016747">
    <property type="term" value="F:acyltransferase activity, transferring groups other than amino-acyl groups"/>
    <property type="evidence" value="ECO:0007669"/>
    <property type="project" value="InterPro"/>
</dbReference>
<comment type="caution">
    <text evidence="2">The sequence shown here is derived from an EMBL/GenBank/DDBJ whole genome shotgun (WGS) entry which is preliminary data.</text>
</comment>
<dbReference type="NCBIfam" id="NF000165">
    <property type="entry name" value="AAC_6p_Entco"/>
    <property type="match status" value="1"/>
</dbReference>
<accession>A0A242K282</accession>
<dbReference type="Gene3D" id="3.40.630.30">
    <property type="match status" value="1"/>
</dbReference>
<sequence length="184" mass="20887">MIISEFDRKNIGLKDQLADLLRLTWPTKYGEEPMKEVECLLESRRIAVSAVEKDKLVGFVGAIPQYHSTGWELHPLVVESSYRKKQVGSRLIDYIEKEVASKGGLTIYLGTDDVDGQTSLSQVDLFEQPLEKLKTIQNLDEHPYSFYEKMGYQIVGVIPDANGWNQPNIWMAKRVGKKGADVKK</sequence>
<feature type="domain" description="N-acetyltransferase" evidence="1">
    <location>
        <begin position="1"/>
        <end position="176"/>
    </location>
</feature>
<evidence type="ECO:0000313" key="3">
    <source>
        <dbReference type="Proteomes" id="UP000194933"/>
    </source>
</evidence>
<dbReference type="SUPFAM" id="SSF55729">
    <property type="entry name" value="Acyl-CoA N-acyltransferases (Nat)"/>
    <property type="match status" value="1"/>
</dbReference>
<keyword evidence="3" id="KW-1185">Reference proteome</keyword>
<dbReference type="PROSITE" id="PS51186">
    <property type="entry name" value="GNAT"/>
    <property type="match status" value="1"/>
</dbReference>
<dbReference type="Proteomes" id="UP000194933">
    <property type="component" value="Unassembled WGS sequence"/>
</dbReference>
<dbReference type="EMBL" id="NGMO01000002">
    <property type="protein sequence ID" value="OTP11384.1"/>
    <property type="molecule type" value="Genomic_DNA"/>
</dbReference>
<dbReference type="InterPro" id="IPR000182">
    <property type="entry name" value="GNAT_dom"/>
</dbReference>
<proteinExistence type="predicted"/>
<dbReference type="InterPro" id="IPR016181">
    <property type="entry name" value="Acyl_CoA_acyltransferase"/>
</dbReference>
<dbReference type="RefSeq" id="WP_086284609.1">
    <property type="nucleotide sequence ID" value="NZ_NGMO01000002.1"/>
</dbReference>